<evidence type="ECO:0000313" key="5">
    <source>
        <dbReference type="EMBL" id="PWL55561.1"/>
    </source>
</evidence>
<evidence type="ECO:0000256" key="3">
    <source>
        <dbReference type="PROSITE-ProRule" id="PRU00169"/>
    </source>
</evidence>
<dbReference type="PANTHER" id="PTHR43228">
    <property type="entry name" value="TWO-COMPONENT RESPONSE REGULATOR"/>
    <property type="match status" value="1"/>
</dbReference>
<evidence type="ECO:0000256" key="2">
    <source>
        <dbReference type="ARBA" id="ARBA00024867"/>
    </source>
</evidence>
<feature type="modified residue" description="4-aspartylphosphate" evidence="3">
    <location>
        <position position="53"/>
    </location>
</feature>
<evidence type="ECO:0000259" key="4">
    <source>
        <dbReference type="PROSITE" id="PS50110"/>
    </source>
</evidence>
<keyword evidence="3" id="KW-0597">Phosphoprotein</keyword>
<dbReference type="Gene3D" id="3.40.50.2300">
    <property type="match status" value="1"/>
</dbReference>
<dbReference type="InterPro" id="IPR011006">
    <property type="entry name" value="CheY-like_superfamily"/>
</dbReference>
<dbReference type="OrthoDB" id="1684633at2"/>
<dbReference type="InterPro" id="IPR013972">
    <property type="entry name" value="YcbB"/>
</dbReference>
<dbReference type="PANTHER" id="PTHR43228:SF8">
    <property type="entry name" value="TRANSCRIPTIONAL REGULATORY PROTEIN GLNL"/>
    <property type="match status" value="1"/>
</dbReference>
<sequence>MKLYLIDDDKNVVNILKMIIEDRQLGSVCGTCNNGEDALSDVKLCNPDIIIVDLLMPEMDGITFVKKAKSFLLDTAFIMLSQVSSKDMIASAYESGVEFFIQKPINGVEVVTVLNNVIQTLSMNRTLLKMQNIFEKELGSVQPATPFNFNTREPKHITKLKSILQKLGILGDHGSKDIIALVDYLVKHEEHVGESTLHELCSKFSDSPKSVEQRIRRAAIAGMVNLANLGIEDYSNDTFIEYASSIYNFEQVRKEMNYIRGKSERHGNVKIKNFLNSLVAFSKN</sequence>
<dbReference type="eggNOG" id="COG2204">
    <property type="taxonomic scope" value="Bacteria"/>
</dbReference>
<dbReference type="PROSITE" id="PS50110">
    <property type="entry name" value="RESPONSE_REGULATORY"/>
    <property type="match status" value="1"/>
</dbReference>
<dbReference type="InterPro" id="IPR001789">
    <property type="entry name" value="Sig_transdc_resp-reg_receiver"/>
</dbReference>
<dbReference type="RefSeq" id="WP_027639195.1">
    <property type="nucleotide sequence ID" value="NZ_BAAACD010000026.1"/>
</dbReference>
<reference evidence="5 8" key="2">
    <citation type="submission" date="2018-03" db="EMBL/GenBank/DDBJ databases">
        <title>The uncultured portion of the human microbiome is neutrally assembled.</title>
        <authorList>
            <person name="Jeraldo P."/>
            <person name="Boardman L."/>
            <person name="White B.A."/>
            <person name="Nelson H."/>
            <person name="Goldenfeld N."/>
            <person name="Chia N."/>
        </authorList>
    </citation>
    <scope>NUCLEOTIDE SEQUENCE [LARGE SCALE GENOMIC DNA]</scope>
    <source>
        <strain evidence="5">CIM:MAG 903</strain>
    </source>
</reference>
<reference evidence="6 7" key="1">
    <citation type="submission" date="2016-10" db="EMBL/GenBank/DDBJ databases">
        <authorList>
            <person name="de Groot N.N."/>
        </authorList>
    </citation>
    <scope>NUCLEOTIDE SEQUENCE [LARGE SCALE GENOMIC DNA]</scope>
    <source>
        <strain evidence="6 7">NLAE-zl-G419</strain>
    </source>
</reference>
<keyword evidence="7" id="KW-1185">Reference proteome</keyword>
<proteinExistence type="predicted"/>
<dbReference type="SUPFAM" id="SSF52172">
    <property type="entry name" value="CheY-like"/>
    <property type="match status" value="1"/>
</dbReference>
<dbReference type="GeneID" id="90545576"/>
<evidence type="ECO:0000313" key="8">
    <source>
        <dbReference type="Proteomes" id="UP000246114"/>
    </source>
</evidence>
<dbReference type="AlphaFoldDB" id="A0A1I2N376"/>
<gene>
    <name evidence="5" type="ORF">DBY38_01135</name>
    <name evidence="6" type="ORF">SAMN04487885_11840</name>
</gene>
<dbReference type="InterPro" id="IPR052048">
    <property type="entry name" value="ST_Response_Regulator"/>
</dbReference>
<dbReference type="GO" id="GO:0000160">
    <property type="term" value="P:phosphorelay signal transduction system"/>
    <property type="evidence" value="ECO:0007669"/>
    <property type="project" value="InterPro"/>
</dbReference>
<dbReference type="Pfam" id="PF08664">
    <property type="entry name" value="YcbB"/>
    <property type="match status" value="1"/>
</dbReference>
<dbReference type="Proteomes" id="UP000182135">
    <property type="component" value="Unassembled WGS sequence"/>
</dbReference>
<protein>
    <recommendedName>
        <fullName evidence="1">Stage 0 sporulation protein A homolog</fullName>
    </recommendedName>
</protein>
<dbReference type="Pfam" id="PF00072">
    <property type="entry name" value="Response_reg"/>
    <property type="match status" value="1"/>
</dbReference>
<dbReference type="EMBL" id="FOOE01000018">
    <property type="protein sequence ID" value="SFF97560.1"/>
    <property type="molecule type" value="Genomic_DNA"/>
</dbReference>
<dbReference type="EMBL" id="QAMZ01000005">
    <property type="protein sequence ID" value="PWL55561.1"/>
    <property type="molecule type" value="Genomic_DNA"/>
</dbReference>
<dbReference type="Proteomes" id="UP000246114">
    <property type="component" value="Unassembled WGS sequence"/>
</dbReference>
<dbReference type="STRING" id="1529.SAMN04487885_11840"/>
<evidence type="ECO:0000313" key="6">
    <source>
        <dbReference type="EMBL" id="SFF97560.1"/>
    </source>
</evidence>
<organism evidence="6 7">
    <name type="scientific">Clostridium cadaveris</name>
    <dbReference type="NCBI Taxonomy" id="1529"/>
    <lineage>
        <taxon>Bacteria</taxon>
        <taxon>Bacillati</taxon>
        <taxon>Bacillota</taxon>
        <taxon>Clostridia</taxon>
        <taxon>Eubacteriales</taxon>
        <taxon>Clostridiaceae</taxon>
        <taxon>Clostridium</taxon>
    </lineage>
</organism>
<evidence type="ECO:0000313" key="7">
    <source>
        <dbReference type="Proteomes" id="UP000182135"/>
    </source>
</evidence>
<accession>A0A1I2N376</accession>
<name>A0A1I2N376_9CLOT</name>
<comment type="function">
    <text evidence="2">May play the central regulatory role in sporulation. It may be an element of the effector pathway responsible for the activation of sporulation genes in response to nutritional stress. Spo0A may act in concert with spo0H (a sigma factor) to control the expression of some genes that are critical to the sporulation process.</text>
</comment>
<evidence type="ECO:0000256" key="1">
    <source>
        <dbReference type="ARBA" id="ARBA00018672"/>
    </source>
</evidence>
<feature type="domain" description="Response regulatory" evidence="4">
    <location>
        <begin position="2"/>
        <end position="118"/>
    </location>
</feature>
<dbReference type="SMART" id="SM00448">
    <property type="entry name" value="REC"/>
    <property type="match status" value="1"/>
</dbReference>